<dbReference type="InterPro" id="IPR049549">
    <property type="entry name" value="RPN7_PSMD6_C"/>
</dbReference>
<evidence type="ECO:0000259" key="6">
    <source>
        <dbReference type="PROSITE" id="PS50250"/>
    </source>
</evidence>
<dbReference type="PROSITE" id="PS50250">
    <property type="entry name" value="PCI"/>
    <property type="match status" value="1"/>
</dbReference>
<accession>A0A6C1E194</accession>
<reference evidence="7 8" key="1">
    <citation type="journal article" date="2019" name="BMC Genomics">
        <title>Chromosome level assembly and comparative genome analysis confirm lager-brewing yeasts originated from a single hybridization.</title>
        <authorList>
            <person name="Salazar A.N."/>
            <person name="Gorter de Vries A.R."/>
            <person name="van den Broek M."/>
            <person name="Brouwers N."/>
            <person name="de la Torre Cortes P."/>
            <person name="Kuijpers N.G.A."/>
            <person name="Daran J.G."/>
            <person name="Abeel T."/>
        </authorList>
    </citation>
    <scope>NUCLEOTIDE SEQUENCE [LARGE SCALE GENOMIC DNA]</scope>
    <source>
        <strain evidence="7 8">CBS 1483</strain>
    </source>
</reference>
<keyword evidence="8" id="KW-1185">Reference proteome</keyword>
<dbReference type="GO" id="GO:0043161">
    <property type="term" value="P:proteasome-mediated ubiquitin-dependent protein catabolic process"/>
    <property type="evidence" value="ECO:0007669"/>
    <property type="project" value="TreeGrafter"/>
</dbReference>
<protein>
    <submittedName>
        <fullName evidence="7">Proteasome regulatory particle subunit</fullName>
    </submittedName>
</protein>
<keyword evidence="5" id="KW-0175">Coiled coil</keyword>
<feature type="coiled-coil region" evidence="5">
    <location>
        <begin position="96"/>
        <end position="130"/>
    </location>
</feature>
<dbReference type="GO" id="GO:0008541">
    <property type="term" value="C:proteasome regulatory particle, lid subcomplex"/>
    <property type="evidence" value="ECO:0007669"/>
    <property type="project" value="UniProtKB-ARBA"/>
</dbReference>
<dbReference type="Pfam" id="PF10602">
    <property type="entry name" value="RPN7"/>
    <property type="match status" value="1"/>
</dbReference>
<evidence type="ECO:0000256" key="4">
    <source>
        <dbReference type="PROSITE-ProRule" id="PRU00339"/>
    </source>
</evidence>
<dbReference type="PANTHER" id="PTHR14145:SF1">
    <property type="entry name" value="26S PROTEASOME NON-ATPASE REGULATORY SUBUNIT 6"/>
    <property type="match status" value="1"/>
</dbReference>
<dbReference type="PROSITE" id="PS50005">
    <property type="entry name" value="TPR"/>
    <property type="match status" value="1"/>
</dbReference>
<keyword evidence="1 7" id="KW-0647">Proteasome</keyword>
<evidence type="ECO:0000256" key="1">
    <source>
        <dbReference type="ARBA" id="ARBA00022942"/>
    </source>
</evidence>
<evidence type="ECO:0000256" key="3">
    <source>
        <dbReference type="ARBA" id="ARBA00093502"/>
    </source>
</evidence>
<evidence type="ECO:0000256" key="5">
    <source>
        <dbReference type="SAM" id="Coils"/>
    </source>
</evidence>
<name>A0A6C1E194_SACPS</name>
<dbReference type="InterPro" id="IPR036390">
    <property type="entry name" value="WH_DNA-bd_sf"/>
</dbReference>
<feature type="repeat" description="TPR" evidence="4">
    <location>
        <begin position="131"/>
        <end position="164"/>
    </location>
</feature>
<feature type="domain" description="PCI" evidence="6">
    <location>
        <begin position="223"/>
        <end position="395"/>
    </location>
</feature>
<dbReference type="InterPro" id="IPR019734">
    <property type="entry name" value="TPR_rpt"/>
</dbReference>
<sequence>MVDVEEKSQEVEYVDPTVNRVPNYEVSEKAFLLTQSKVSIEQRKEAAEFVLAKIKEEEMAPYYKYLCEEYLVNNGQSDLEHDEKSDSLNEWIKFDQELYNELCKKNESKIKELNEKIQKLEEDDEGELEQAQAWINLGEYYAQIGDKDNAEKTLGKSLSKAISTGAKIDVMLTIARLGFFYNDQLYVKEKLEAVNSMIEKGGDWERRNRYKTYYGIHCLAVRNFKEAAKLLVDSLATFTSIELTSYESIATYASVTGLFTLERTDLKSKVIDSPELLSLISTTAALQSISSLTISLYASDYASYFPYLLETYANVLIPCKYLNRHADFFVREMRRRVYAQLLESYKTLSLKSMASAFGVSVAFLDNDLGKFIPNKQLNCVIDRVNGIVETNRPDNKNAQYHLLVKQGDGLLTKLQKYGAAVRLTGSDRV</sequence>
<keyword evidence="4" id="KW-0802">TPR repeat</keyword>
<dbReference type="Proteomes" id="UP000501346">
    <property type="component" value="Chromosome ScXVI"/>
</dbReference>
<dbReference type="InterPro" id="IPR019585">
    <property type="entry name" value="Rpn7/CSN1"/>
</dbReference>
<evidence type="ECO:0000256" key="2">
    <source>
        <dbReference type="ARBA" id="ARBA00093435"/>
    </source>
</evidence>
<proteinExistence type="predicted"/>
<organism evidence="7 8">
    <name type="scientific">Saccharomyces pastorianus</name>
    <name type="common">Lager yeast</name>
    <name type="synonym">Saccharomyces cerevisiae x Saccharomyces eubayanus</name>
    <dbReference type="NCBI Taxonomy" id="27292"/>
    <lineage>
        <taxon>Eukaryota</taxon>
        <taxon>Fungi</taxon>
        <taxon>Dikarya</taxon>
        <taxon>Ascomycota</taxon>
        <taxon>Saccharomycotina</taxon>
        <taxon>Saccharomycetes</taxon>
        <taxon>Saccharomycetales</taxon>
        <taxon>Saccharomycetaceae</taxon>
        <taxon>Saccharomyces</taxon>
    </lineage>
</organism>
<dbReference type="SUPFAM" id="SSF46785">
    <property type="entry name" value="Winged helix' DNA-binding domain"/>
    <property type="match status" value="1"/>
</dbReference>
<dbReference type="Gene3D" id="1.25.40.570">
    <property type="match status" value="1"/>
</dbReference>
<dbReference type="InterPro" id="IPR045135">
    <property type="entry name" value="Rpn7_N"/>
</dbReference>
<comment type="function">
    <text evidence="2">Component of the 19S cap proteasome complex which acts as a regulatory subunit of the 26S proteasome, involved in the ATP-dependent degradation of ubiquitinated proteins.</text>
</comment>
<dbReference type="OrthoDB" id="1452at2759"/>
<dbReference type="SUPFAM" id="SSF48452">
    <property type="entry name" value="TPR-like"/>
    <property type="match status" value="1"/>
</dbReference>
<evidence type="ECO:0000313" key="8">
    <source>
        <dbReference type="Proteomes" id="UP000501346"/>
    </source>
</evidence>
<dbReference type="Pfam" id="PF21154">
    <property type="entry name" value="RPN7_PSMD6_C"/>
    <property type="match status" value="1"/>
</dbReference>
<comment type="subunit">
    <text evidence="3">The 26S proteasome is composed of a core protease, known as the 20S proteasome, capped at one or both ends by the 19S regulatory complex (RC). The RC is composed of at least 18 different subunits in two subcomplexes, the base and the lid, which form the portions proximal and distal to the 20S proteolytic core, respectively. Component of the lid subcomplex of the 19S RC.</text>
</comment>
<dbReference type="SMART" id="SM00088">
    <property type="entry name" value="PINT"/>
    <property type="match status" value="1"/>
</dbReference>
<evidence type="ECO:0000313" key="7">
    <source>
        <dbReference type="EMBL" id="QID83068.1"/>
    </source>
</evidence>
<gene>
    <name evidence="7" type="primary">RPN7_1</name>
    <name evidence="7" type="ORF">GRS66_005507</name>
</gene>
<dbReference type="EMBL" id="CP048997">
    <property type="protein sequence ID" value="QID83068.1"/>
    <property type="molecule type" value="Genomic_DNA"/>
</dbReference>
<dbReference type="AlphaFoldDB" id="A0A6C1E194"/>
<dbReference type="PANTHER" id="PTHR14145">
    <property type="entry name" value="26S PROTESOME SUBUNIT 6"/>
    <property type="match status" value="1"/>
</dbReference>
<dbReference type="InterPro" id="IPR000717">
    <property type="entry name" value="PCI_dom"/>
</dbReference>
<dbReference type="FunFam" id="1.25.40.570:FF:000005">
    <property type="entry name" value="26S proteasome regulatory subunit N7"/>
    <property type="match status" value="1"/>
</dbReference>
<dbReference type="InterPro" id="IPR011990">
    <property type="entry name" value="TPR-like_helical_dom_sf"/>
</dbReference>
<dbReference type="Pfam" id="PF01399">
    <property type="entry name" value="PCI"/>
    <property type="match status" value="1"/>
</dbReference>